<organism evidence="1 2">
    <name type="scientific">Acaryochloris thomasi RCC1774</name>
    <dbReference type="NCBI Taxonomy" id="1764569"/>
    <lineage>
        <taxon>Bacteria</taxon>
        <taxon>Bacillati</taxon>
        <taxon>Cyanobacteriota</taxon>
        <taxon>Cyanophyceae</taxon>
        <taxon>Acaryochloridales</taxon>
        <taxon>Acaryochloridaceae</taxon>
        <taxon>Acaryochloris</taxon>
        <taxon>Acaryochloris thomasi</taxon>
    </lineage>
</organism>
<protein>
    <submittedName>
        <fullName evidence="1">Uncharacterized protein</fullName>
    </submittedName>
</protein>
<keyword evidence="2" id="KW-1185">Reference proteome</keyword>
<dbReference type="EMBL" id="PQWO01000025">
    <property type="protein sequence ID" value="PZD70893.1"/>
    <property type="molecule type" value="Genomic_DNA"/>
</dbReference>
<gene>
    <name evidence="1" type="ORF">C1752_08668</name>
</gene>
<proteinExistence type="predicted"/>
<dbReference type="RefSeq" id="WP_233501853.1">
    <property type="nucleotide sequence ID" value="NZ_CAWNWM010000025.1"/>
</dbReference>
<name>A0A2W1J9C5_9CYAN</name>
<dbReference type="AlphaFoldDB" id="A0A2W1J9C5"/>
<dbReference type="Proteomes" id="UP000248857">
    <property type="component" value="Unassembled WGS sequence"/>
</dbReference>
<accession>A0A2W1J9C5</accession>
<evidence type="ECO:0000313" key="2">
    <source>
        <dbReference type="Proteomes" id="UP000248857"/>
    </source>
</evidence>
<comment type="caution">
    <text evidence="1">The sequence shown here is derived from an EMBL/GenBank/DDBJ whole genome shotgun (WGS) entry which is preliminary data.</text>
</comment>
<reference evidence="1 2" key="1">
    <citation type="journal article" date="2018" name="Sci. Rep.">
        <title>A novel species of the marine cyanobacterium Acaryochloris with a unique pigment content and lifestyle.</title>
        <authorList>
            <person name="Partensky F."/>
            <person name="Six C."/>
            <person name="Ratin M."/>
            <person name="Garczarek L."/>
            <person name="Vaulot D."/>
            <person name="Probert I."/>
            <person name="Calteau A."/>
            <person name="Gourvil P."/>
            <person name="Marie D."/>
            <person name="Grebert T."/>
            <person name="Bouchier C."/>
            <person name="Le Panse S."/>
            <person name="Gachenot M."/>
            <person name="Rodriguez F."/>
            <person name="Garrido J.L."/>
        </authorList>
    </citation>
    <scope>NUCLEOTIDE SEQUENCE [LARGE SCALE GENOMIC DNA]</scope>
    <source>
        <strain evidence="1 2">RCC1774</strain>
    </source>
</reference>
<sequence length="218" mass="25275">MNIPLDSYAECKFNSKKAKYQFTGELEELRQARNDIEHKEASLNKDAVNKFLGVSFRFLDDFVSRELGLSLSEKLEELDELRWEEMIEAGIEEIPEQDSYQTLSLAFLLYIKHMSDRGIPLHPKERVDHSFFTCEVCGEEAVVLPDPRSYSTITYCYNCRAKYEGHACARCEQIYIEYLGEWEKGDIPPEHPDLKSLLNSGEDDMSFCQMCQGWIADQ</sequence>
<evidence type="ECO:0000313" key="1">
    <source>
        <dbReference type="EMBL" id="PZD70893.1"/>
    </source>
</evidence>